<proteinExistence type="predicted"/>
<dbReference type="InterPro" id="IPR022208">
    <property type="entry name" value="DUF3737"/>
</dbReference>
<name>A0ABS6W605_9BIFI</name>
<comment type="caution">
    <text evidence="2">The sequence shown here is derived from an EMBL/GenBank/DDBJ whole genome shotgun (WGS) entry which is preliminary data.</text>
</comment>
<evidence type="ECO:0000313" key="3">
    <source>
        <dbReference type="Proteomes" id="UP000812844"/>
    </source>
</evidence>
<sequence>MSTTTQTVATPDHGHGAGSAGGRVEQGFLTGERAAFAADGVTYVDTIFADGESPLKHASNITLSRSSFQWKYPLWYCRDVEVRDCTWFEMARAGVWYTNDITVEDSTVVAPKNFRRCNGVTLRNVEFPNAEETLWSCTDVTLEHVAVHGDYFAMNCTGMTVDGLRLVGGYSFDGVRDVEISNSRLVTKDAFWNSENVTVRDSVISSEYLGWNARNLTLIDCTIESLQGLCYVDNLVMRGCRLLHTNLAFEYSTVDAQIDGHIDSVLNPAGGRIQADSIGELTLDPARVDPSATTIECPAVGTRR</sequence>
<dbReference type="RefSeq" id="WP_219079593.1">
    <property type="nucleotide sequence ID" value="NZ_JAHBBD010000001.1"/>
</dbReference>
<reference evidence="2 3" key="1">
    <citation type="submission" date="2021-05" db="EMBL/GenBank/DDBJ databases">
        <title>Phylogenetic classification of ten novel species belonging to the genus Bifidobacterium comprising B. colchicus sp. nov., B. abeli sp. nov., B. bicoloris sp. nov., B. guerezis sp. nov., B. rosaliae sp. nov., B. santillanensis sp. nov., B. argentati sp. nov., B. amazzoni sp. nov., B. pluviali sp. nov., and B. pinnaculum sp. nov.</title>
        <authorList>
            <person name="Lugli G.A."/>
            <person name="Ruiz Garcia L."/>
            <person name="Margolles A."/>
            <person name="Ventura M."/>
        </authorList>
    </citation>
    <scope>NUCLEOTIDE SEQUENCE [LARGE SCALE GENOMIC DNA]</scope>
    <source>
        <strain evidence="2 3">6T3</strain>
    </source>
</reference>
<keyword evidence="3" id="KW-1185">Reference proteome</keyword>
<protein>
    <submittedName>
        <fullName evidence="2">DUF3737 family protein</fullName>
    </submittedName>
</protein>
<organism evidence="2 3">
    <name type="scientific">Bifidobacterium phasiani</name>
    <dbReference type="NCBI Taxonomy" id="2834431"/>
    <lineage>
        <taxon>Bacteria</taxon>
        <taxon>Bacillati</taxon>
        <taxon>Actinomycetota</taxon>
        <taxon>Actinomycetes</taxon>
        <taxon>Bifidobacteriales</taxon>
        <taxon>Bifidobacteriaceae</taxon>
        <taxon>Bifidobacterium</taxon>
    </lineage>
</organism>
<evidence type="ECO:0000313" key="2">
    <source>
        <dbReference type="EMBL" id="MBW3081913.1"/>
    </source>
</evidence>
<gene>
    <name evidence="2" type="ORF">KIH73_00700</name>
</gene>
<dbReference type="Pfam" id="PF12541">
    <property type="entry name" value="DUF3737"/>
    <property type="match status" value="1"/>
</dbReference>
<dbReference type="EMBL" id="JAHBBD010000001">
    <property type="protein sequence ID" value="MBW3081913.1"/>
    <property type="molecule type" value="Genomic_DNA"/>
</dbReference>
<accession>A0ABS6W605</accession>
<evidence type="ECO:0000256" key="1">
    <source>
        <dbReference type="SAM" id="MobiDB-lite"/>
    </source>
</evidence>
<feature type="region of interest" description="Disordered" evidence="1">
    <location>
        <begin position="1"/>
        <end position="23"/>
    </location>
</feature>
<dbReference type="Proteomes" id="UP000812844">
    <property type="component" value="Unassembled WGS sequence"/>
</dbReference>